<reference evidence="3" key="1">
    <citation type="submission" date="2017-02" db="UniProtKB">
        <authorList>
            <consortium name="WormBaseParasite"/>
        </authorList>
    </citation>
    <scope>IDENTIFICATION</scope>
</reference>
<accession>A0A0R3T074</accession>
<evidence type="ECO:0000313" key="3">
    <source>
        <dbReference type="WBParaSite" id="HNAJ_0000019001-mRNA-1"/>
    </source>
</evidence>
<keyword evidence="2" id="KW-1185">Reference proteome</keyword>
<evidence type="ECO:0000313" key="2">
    <source>
        <dbReference type="Proteomes" id="UP000278807"/>
    </source>
</evidence>
<dbReference type="OrthoDB" id="10457413at2759"/>
<protein>
    <submittedName>
        <fullName evidence="3">HEPN domain-containing protein</fullName>
    </submittedName>
</protein>
<dbReference type="EMBL" id="UZAE01000039">
    <property type="protein sequence ID" value="VDN96050.1"/>
    <property type="molecule type" value="Genomic_DNA"/>
</dbReference>
<gene>
    <name evidence="1" type="ORF">HNAJ_LOCUS191</name>
</gene>
<dbReference type="WBParaSite" id="HNAJ_0000019001-mRNA-1">
    <property type="protein sequence ID" value="HNAJ_0000019001-mRNA-1"/>
    <property type="gene ID" value="HNAJ_0000019001"/>
</dbReference>
<dbReference type="Proteomes" id="UP000278807">
    <property type="component" value="Unassembled WGS sequence"/>
</dbReference>
<reference evidence="1 2" key="2">
    <citation type="submission" date="2018-11" db="EMBL/GenBank/DDBJ databases">
        <authorList>
            <consortium name="Pathogen Informatics"/>
        </authorList>
    </citation>
    <scope>NUCLEOTIDE SEQUENCE [LARGE SCALE GENOMIC DNA]</scope>
</reference>
<sequence length="117" mass="13758">MHHLRQFFYESEEREEFVDEIISQLLHNTETIILSKWATKHSISYAFEKCINDISSSIILNLPSYFNEMKAKEQITQFNPVCEPEVDSVCLESTSREIVDEVIEYAISMYEVRSVNK</sequence>
<evidence type="ECO:0000313" key="1">
    <source>
        <dbReference type="EMBL" id="VDN96050.1"/>
    </source>
</evidence>
<organism evidence="3">
    <name type="scientific">Rodentolepis nana</name>
    <name type="common">Dwarf tapeworm</name>
    <name type="synonym">Hymenolepis nana</name>
    <dbReference type="NCBI Taxonomy" id="102285"/>
    <lineage>
        <taxon>Eukaryota</taxon>
        <taxon>Metazoa</taxon>
        <taxon>Spiralia</taxon>
        <taxon>Lophotrochozoa</taxon>
        <taxon>Platyhelminthes</taxon>
        <taxon>Cestoda</taxon>
        <taxon>Eucestoda</taxon>
        <taxon>Cyclophyllidea</taxon>
        <taxon>Hymenolepididae</taxon>
        <taxon>Rodentolepis</taxon>
    </lineage>
</organism>
<name>A0A0R3T074_RODNA</name>
<dbReference type="AlphaFoldDB" id="A0A0R3T074"/>
<proteinExistence type="predicted"/>